<protein>
    <submittedName>
        <fullName evidence="1">Uncharacterized protein</fullName>
    </submittedName>
</protein>
<gene>
    <name evidence="1" type="ORF">AVEN_38864_1</name>
</gene>
<proteinExistence type="predicted"/>
<dbReference type="AlphaFoldDB" id="A0A4Y2BL76"/>
<keyword evidence="2" id="KW-1185">Reference proteome</keyword>
<sequence>MGFPLTQDPRNINLHWLLWFQDDLDQALSTDLKRHHEKASTKINISTSLELDEVGSLDSNDSDSLDADADTEPYSIEDPGFVFPSTSSGATGSKRLCSEIRSPSIALKLPRNPITNKIISNMGNRLNLSAGQRTAFMGAILTEGGVPIEKATLSIKSTWTAGKEIRKSSAQAIKVTFTAPKHATLHWDGKLVPVFKKGNKERLTILVSGMPDVVEGQVLGIPVIANTTGEKQARTTFFLANEWKISNNVKSLVFDTTASNSGWKTGACARLENLSDKNLLLLACRHPIFERILSSVHKELFGATSGPGNTNFIEFRDSIWSTINTCFKTLEIKDRSLKLTKEHSIQSLKRILSTPNRKNLISCADYRECAELMLILLGETPERGTHWLKTIKLYDLMFFFTLILGLRWLDYKRYLKMC</sequence>
<organism evidence="1 2">
    <name type="scientific">Araneus ventricosus</name>
    <name type="common">Orbweaver spider</name>
    <name type="synonym">Epeira ventricosa</name>
    <dbReference type="NCBI Taxonomy" id="182803"/>
    <lineage>
        <taxon>Eukaryota</taxon>
        <taxon>Metazoa</taxon>
        <taxon>Ecdysozoa</taxon>
        <taxon>Arthropoda</taxon>
        <taxon>Chelicerata</taxon>
        <taxon>Arachnida</taxon>
        <taxon>Araneae</taxon>
        <taxon>Araneomorphae</taxon>
        <taxon>Entelegynae</taxon>
        <taxon>Araneoidea</taxon>
        <taxon>Araneidae</taxon>
        <taxon>Araneus</taxon>
    </lineage>
</organism>
<dbReference type="Proteomes" id="UP000499080">
    <property type="component" value="Unassembled WGS sequence"/>
</dbReference>
<evidence type="ECO:0000313" key="2">
    <source>
        <dbReference type="Proteomes" id="UP000499080"/>
    </source>
</evidence>
<reference evidence="1 2" key="1">
    <citation type="journal article" date="2019" name="Sci. Rep.">
        <title>Orb-weaving spider Araneus ventricosus genome elucidates the spidroin gene catalogue.</title>
        <authorList>
            <person name="Kono N."/>
            <person name="Nakamura H."/>
            <person name="Ohtoshi R."/>
            <person name="Moran D.A.P."/>
            <person name="Shinohara A."/>
            <person name="Yoshida Y."/>
            <person name="Fujiwara M."/>
            <person name="Mori M."/>
            <person name="Tomita M."/>
            <person name="Arakawa K."/>
        </authorList>
    </citation>
    <scope>NUCLEOTIDE SEQUENCE [LARGE SCALE GENOMIC DNA]</scope>
</reference>
<accession>A0A4Y2BL76</accession>
<evidence type="ECO:0000313" key="1">
    <source>
        <dbReference type="EMBL" id="GBL92457.1"/>
    </source>
</evidence>
<comment type="caution">
    <text evidence="1">The sequence shown here is derived from an EMBL/GenBank/DDBJ whole genome shotgun (WGS) entry which is preliminary data.</text>
</comment>
<dbReference type="OrthoDB" id="6626363at2759"/>
<dbReference type="EMBL" id="BGPR01083692">
    <property type="protein sequence ID" value="GBL92457.1"/>
    <property type="molecule type" value="Genomic_DNA"/>
</dbReference>
<name>A0A4Y2BL76_ARAVE</name>